<reference evidence="4" key="1">
    <citation type="submission" date="2025-08" db="UniProtKB">
        <authorList>
            <consortium name="RefSeq"/>
        </authorList>
    </citation>
    <scope>IDENTIFICATION</scope>
    <source>
        <tissue evidence="4">Testes</tissue>
    </source>
</reference>
<dbReference type="InterPro" id="IPR018378">
    <property type="entry name" value="C-type_lectin_CS"/>
</dbReference>
<dbReference type="InterPro" id="IPR016186">
    <property type="entry name" value="C-type_lectin-like/link_sf"/>
</dbReference>
<sequence length="118" mass="13704">MAADAEWEEGEMYCNTRGGHLVSLHSHDEEQFAKELAGPDNEFWIGMTQKDNTGYKWTDGTEIDYLNWGEDQPSDGFFMYDEDCVTTNDPSRKIDNQWNDVNCNRQRYFVCKTLAINS</sequence>
<dbReference type="Proteomes" id="UP000694865">
    <property type="component" value="Unplaced"/>
</dbReference>
<dbReference type="RefSeq" id="XP_006820083.1">
    <property type="nucleotide sequence ID" value="XM_006820020.1"/>
</dbReference>
<dbReference type="InterPro" id="IPR016187">
    <property type="entry name" value="CTDL_fold"/>
</dbReference>
<organism evidence="3 4">
    <name type="scientific">Saccoglossus kowalevskii</name>
    <name type="common">Acorn worm</name>
    <dbReference type="NCBI Taxonomy" id="10224"/>
    <lineage>
        <taxon>Eukaryota</taxon>
        <taxon>Metazoa</taxon>
        <taxon>Hemichordata</taxon>
        <taxon>Enteropneusta</taxon>
        <taxon>Harrimaniidae</taxon>
        <taxon>Saccoglossus</taxon>
    </lineage>
</organism>
<keyword evidence="3" id="KW-1185">Reference proteome</keyword>
<dbReference type="PROSITE" id="PS00615">
    <property type="entry name" value="C_TYPE_LECTIN_1"/>
    <property type="match status" value="1"/>
</dbReference>
<dbReference type="Gene3D" id="3.10.100.10">
    <property type="entry name" value="Mannose-Binding Protein A, subunit A"/>
    <property type="match status" value="1"/>
</dbReference>
<evidence type="ECO:0000256" key="1">
    <source>
        <dbReference type="ARBA" id="ARBA00023157"/>
    </source>
</evidence>
<dbReference type="PROSITE" id="PS50041">
    <property type="entry name" value="C_TYPE_LECTIN_2"/>
    <property type="match status" value="1"/>
</dbReference>
<evidence type="ECO:0000259" key="2">
    <source>
        <dbReference type="PROSITE" id="PS50041"/>
    </source>
</evidence>
<dbReference type="PANTHER" id="PTHR22803">
    <property type="entry name" value="MANNOSE, PHOSPHOLIPASE, LECTIN RECEPTOR RELATED"/>
    <property type="match status" value="1"/>
</dbReference>
<feature type="domain" description="C-type lectin" evidence="2">
    <location>
        <begin position="1"/>
        <end position="112"/>
    </location>
</feature>
<dbReference type="SMART" id="SM00034">
    <property type="entry name" value="CLECT"/>
    <property type="match status" value="1"/>
</dbReference>
<dbReference type="CDD" id="cd00037">
    <property type="entry name" value="CLECT"/>
    <property type="match status" value="1"/>
</dbReference>
<evidence type="ECO:0000313" key="3">
    <source>
        <dbReference type="Proteomes" id="UP000694865"/>
    </source>
</evidence>
<gene>
    <name evidence="4" type="primary">LOC100373629</name>
</gene>
<dbReference type="SUPFAM" id="SSF56436">
    <property type="entry name" value="C-type lectin-like"/>
    <property type="match status" value="1"/>
</dbReference>
<dbReference type="InterPro" id="IPR050111">
    <property type="entry name" value="C-type_lectin/snaclec_domain"/>
</dbReference>
<dbReference type="GeneID" id="100373629"/>
<accession>A0ABM0MJ92</accession>
<dbReference type="InterPro" id="IPR001304">
    <property type="entry name" value="C-type_lectin-like"/>
</dbReference>
<evidence type="ECO:0000313" key="4">
    <source>
        <dbReference type="RefSeq" id="XP_006820083.1"/>
    </source>
</evidence>
<name>A0ABM0MJ92_SACKO</name>
<protein>
    <submittedName>
        <fullName evidence="4">Neurocan core protein-like</fullName>
    </submittedName>
</protein>
<proteinExistence type="predicted"/>
<dbReference type="Pfam" id="PF00059">
    <property type="entry name" value="Lectin_C"/>
    <property type="match status" value="1"/>
</dbReference>
<keyword evidence="1" id="KW-1015">Disulfide bond</keyword>